<evidence type="ECO:0000313" key="1">
    <source>
        <dbReference type="EMBL" id="GEC76679.1"/>
    </source>
</evidence>
<accession>A0A4Y4BAT0</accession>
<organism evidence="1 2">
    <name type="scientific">Microbacterium maritypicum</name>
    <name type="common">Microbacterium liquefaciens</name>
    <dbReference type="NCBI Taxonomy" id="33918"/>
    <lineage>
        <taxon>Bacteria</taxon>
        <taxon>Bacillati</taxon>
        <taxon>Actinomycetota</taxon>
        <taxon>Actinomycetes</taxon>
        <taxon>Micrococcales</taxon>
        <taxon>Microbacteriaceae</taxon>
        <taxon>Microbacterium</taxon>
    </lineage>
</organism>
<dbReference type="Proteomes" id="UP000317410">
    <property type="component" value="Unassembled WGS sequence"/>
</dbReference>
<proteinExistence type="predicted"/>
<gene>
    <name evidence="1" type="ORF">MLI01_28240</name>
</gene>
<dbReference type="EMBL" id="BJNQ01000024">
    <property type="protein sequence ID" value="GEC76679.1"/>
    <property type="molecule type" value="Genomic_DNA"/>
</dbReference>
<reference evidence="1 2" key="1">
    <citation type="submission" date="2019-06" db="EMBL/GenBank/DDBJ databases">
        <title>Whole genome shotgun sequence of Microbacterium liquefaciens NBRC 15037.</title>
        <authorList>
            <person name="Hosoyama A."/>
            <person name="Uohara A."/>
            <person name="Ohji S."/>
            <person name="Ichikawa N."/>
        </authorList>
    </citation>
    <scope>NUCLEOTIDE SEQUENCE [LARGE SCALE GENOMIC DNA]</scope>
    <source>
        <strain evidence="1 2">NBRC 15037</strain>
    </source>
</reference>
<dbReference type="Gene3D" id="3.40.630.30">
    <property type="match status" value="1"/>
</dbReference>
<comment type="caution">
    <text evidence="1">The sequence shown here is derived from an EMBL/GenBank/DDBJ whole genome shotgun (WGS) entry which is preliminary data.</text>
</comment>
<dbReference type="AlphaFoldDB" id="A0A4Y4BAT0"/>
<protein>
    <submittedName>
        <fullName evidence="1">Uncharacterized protein</fullName>
    </submittedName>
</protein>
<name>A0A4Y4BAT0_MICMQ</name>
<evidence type="ECO:0000313" key="2">
    <source>
        <dbReference type="Proteomes" id="UP000317410"/>
    </source>
</evidence>
<sequence length="303" mass="33269">MIRFLPVGETPVGVSGPAEDAWVLRAAVGLQEARAERSAAHDVLARTAPPWYHLRSARAHRRAETAAARSFIRANAEIQQHERSLEYHGAGADPDEWGVFSLAPGISLEHTLRRLSTGGPEQPPLAAAGALLVKAPPARAAAVLGDVLARIEVERAVSALVAQAPAKTVRDLVDHLPARARPLPRHVEDLDHHGTYTFSVTASESKIRLHDIVMGPLRGRGFGTSLLQELCRYADSRSLPITCSMVVDSPFGLPPEEFDAKLRSDERRLAAWYHRHGFRADKPLDEWVSHTRLRREPVAPTSR</sequence>